<sequence>MPSEMFASWTISYPSQWLQTEKLPGVCLHSKSILMFNTKMVY</sequence>
<organism evidence="1">
    <name type="scientific">Anguilla anguilla</name>
    <name type="common">European freshwater eel</name>
    <name type="synonym">Muraena anguilla</name>
    <dbReference type="NCBI Taxonomy" id="7936"/>
    <lineage>
        <taxon>Eukaryota</taxon>
        <taxon>Metazoa</taxon>
        <taxon>Chordata</taxon>
        <taxon>Craniata</taxon>
        <taxon>Vertebrata</taxon>
        <taxon>Euteleostomi</taxon>
        <taxon>Actinopterygii</taxon>
        <taxon>Neopterygii</taxon>
        <taxon>Teleostei</taxon>
        <taxon>Anguilliformes</taxon>
        <taxon>Anguillidae</taxon>
        <taxon>Anguilla</taxon>
    </lineage>
</organism>
<reference evidence="1" key="2">
    <citation type="journal article" date="2015" name="Fish Shellfish Immunol.">
        <title>Early steps in the European eel (Anguilla anguilla)-Vibrio vulnificus interaction in the gills: Role of the RtxA13 toxin.</title>
        <authorList>
            <person name="Callol A."/>
            <person name="Pajuelo D."/>
            <person name="Ebbesson L."/>
            <person name="Teles M."/>
            <person name="MacKenzie S."/>
            <person name="Amaro C."/>
        </authorList>
    </citation>
    <scope>NUCLEOTIDE SEQUENCE</scope>
</reference>
<proteinExistence type="predicted"/>
<dbReference type="EMBL" id="GBXM01049072">
    <property type="protein sequence ID" value="JAH59505.1"/>
    <property type="molecule type" value="Transcribed_RNA"/>
</dbReference>
<evidence type="ECO:0000313" key="1">
    <source>
        <dbReference type="EMBL" id="JAH59505.1"/>
    </source>
</evidence>
<reference evidence="1" key="1">
    <citation type="submission" date="2014-11" db="EMBL/GenBank/DDBJ databases">
        <authorList>
            <person name="Amaro Gonzalez C."/>
        </authorList>
    </citation>
    <scope>NUCLEOTIDE SEQUENCE</scope>
</reference>
<dbReference type="AlphaFoldDB" id="A0A0E9U2U2"/>
<protein>
    <submittedName>
        <fullName evidence="1">Uncharacterized protein</fullName>
    </submittedName>
</protein>
<name>A0A0E9U2U2_ANGAN</name>
<accession>A0A0E9U2U2</accession>